<keyword evidence="3" id="KW-0645">Protease</keyword>
<dbReference type="PANTHER" id="PTHR24252">
    <property type="entry name" value="ACROSIN-RELATED"/>
    <property type="match status" value="1"/>
</dbReference>
<dbReference type="InterPro" id="IPR009003">
    <property type="entry name" value="Peptidase_S1_PA"/>
</dbReference>
<accession>A0A4C1V4G5</accession>
<dbReference type="PANTHER" id="PTHR24252:SF7">
    <property type="entry name" value="HYALIN"/>
    <property type="match status" value="1"/>
</dbReference>
<dbReference type="Pfam" id="PF00089">
    <property type="entry name" value="Trypsin"/>
    <property type="match status" value="1"/>
</dbReference>
<keyword evidence="1" id="KW-1015">Disulfide bond</keyword>
<dbReference type="Proteomes" id="UP000299102">
    <property type="component" value="Unassembled WGS sequence"/>
</dbReference>
<dbReference type="EMBL" id="BGZK01000271">
    <property type="protein sequence ID" value="GBP33276.1"/>
    <property type="molecule type" value="Genomic_DNA"/>
</dbReference>
<dbReference type="InterPro" id="IPR043504">
    <property type="entry name" value="Peptidase_S1_PA_chymotrypsin"/>
</dbReference>
<evidence type="ECO:0000259" key="2">
    <source>
        <dbReference type="Pfam" id="PF00089"/>
    </source>
</evidence>
<reference evidence="3 4" key="1">
    <citation type="journal article" date="2019" name="Commun. Biol.">
        <title>The bagworm genome reveals a unique fibroin gene that provides high tensile strength.</title>
        <authorList>
            <person name="Kono N."/>
            <person name="Nakamura H."/>
            <person name="Ohtoshi R."/>
            <person name="Tomita M."/>
            <person name="Numata K."/>
            <person name="Arakawa K."/>
        </authorList>
    </citation>
    <scope>NUCLEOTIDE SEQUENCE [LARGE SCALE GENOMIC DNA]</scope>
</reference>
<evidence type="ECO:0000313" key="4">
    <source>
        <dbReference type="Proteomes" id="UP000299102"/>
    </source>
</evidence>
<evidence type="ECO:0000313" key="3">
    <source>
        <dbReference type="EMBL" id="GBP33276.1"/>
    </source>
</evidence>
<comment type="caution">
    <text evidence="3">The sequence shown here is derived from an EMBL/GenBank/DDBJ whole genome shotgun (WGS) entry which is preliminary data.</text>
</comment>
<sequence length="110" mass="12663">MKSQHLHLIAAAECFYHKEGKTQAPSEFVVVAGKLYRSFFNPNEDKEQISNVTEIKIPPRFFSQLTSYQDDIALVFLSTPYIFNNYVSPVCLNFDPTFDRIQLIEGRLGQ</sequence>
<feature type="non-terminal residue" evidence="3">
    <location>
        <position position="110"/>
    </location>
</feature>
<dbReference type="InterPro" id="IPR001254">
    <property type="entry name" value="Trypsin_dom"/>
</dbReference>
<protein>
    <submittedName>
        <fullName evidence="3">Modular serine protease</fullName>
    </submittedName>
</protein>
<evidence type="ECO:0000256" key="1">
    <source>
        <dbReference type="ARBA" id="ARBA00023157"/>
    </source>
</evidence>
<proteinExistence type="predicted"/>
<dbReference type="GO" id="GO:0004252">
    <property type="term" value="F:serine-type endopeptidase activity"/>
    <property type="evidence" value="ECO:0007669"/>
    <property type="project" value="InterPro"/>
</dbReference>
<dbReference type="Gene3D" id="2.40.10.10">
    <property type="entry name" value="Trypsin-like serine proteases"/>
    <property type="match status" value="1"/>
</dbReference>
<organism evidence="3 4">
    <name type="scientific">Eumeta variegata</name>
    <name type="common">Bagworm moth</name>
    <name type="synonym">Eumeta japonica</name>
    <dbReference type="NCBI Taxonomy" id="151549"/>
    <lineage>
        <taxon>Eukaryota</taxon>
        <taxon>Metazoa</taxon>
        <taxon>Ecdysozoa</taxon>
        <taxon>Arthropoda</taxon>
        <taxon>Hexapoda</taxon>
        <taxon>Insecta</taxon>
        <taxon>Pterygota</taxon>
        <taxon>Neoptera</taxon>
        <taxon>Endopterygota</taxon>
        <taxon>Lepidoptera</taxon>
        <taxon>Glossata</taxon>
        <taxon>Ditrysia</taxon>
        <taxon>Tineoidea</taxon>
        <taxon>Psychidae</taxon>
        <taxon>Oiketicinae</taxon>
        <taxon>Eumeta</taxon>
    </lineage>
</organism>
<gene>
    <name evidence="3" type="primary">modSP</name>
    <name evidence="3" type="ORF">EVAR_5231_1</name>
</gene>
<feature type="domain" description="Peptidase S1" evidence="2">
    <location>
        <begin position="9"/>
        <end position="93"/>
    </location>
</feature>
<keyword evidence="3" id="KW-0378">Hydrolase</keyword>
<dbReference type="SUPFAM" id="SSF50494">
    <property type="entry name" value="Trypsin-like serine proteases"/>
    <property type="match status" value="1"/>
</dbReference>
<dbReference type="OrthoDB" id="2019384at2759"/>
<dbReference type="GO" id="GO:0006508">
    <property type="term" value="P:proteolysis"/>
    <property type="evidence" value="ECO:0007669"/>
    <property type="project" value="UniProtKB-KW"/>
</dbReference>
<name>A0A4C1V4G5_EUMVA</name>
<keyword evidence="4" id="KW-1185">Reference proteome</keyword>
<dbReference type="AlphaFoldDB" id="A0A4C1V4G5"/>